<reference evidence="2" key="1">
    <citation type="submission" date="2022-12" db="EMBL/GenBank/DDBJ databases">
        <title>Reference genome sequencing for broad-spectrum identification of bacterial and archaeal isolates by mass spectrometry.</title>
        <authorList>
            <person name="Sekiguchi Y."/>
            <person name="Tourlousse D.M."/>
        </authorList>
    </citation>
    <scope>NUCLEOTIDE SEQUENCE</scope>
    <source>
        <strain evidence="2">LLR39Z86</strain>
    </source>
</reference>
<feature type="transmembrane region" description="Helical" evidence="1">
    <location>
        <begin position="172"/>
        <end position="191"/>
    </location>
</feature>
<feature type="transmembrane region" description="Helical" evidence="1">
    <location>
        <begin position="77"/>
        <end position="95"/>
    </location>
</feature>
<dbReference type="NCBIfam" id="NF038403">
    <property type="entry name" value="perm_prefix_1"/>
    <property type="match status" value="1"/>
</dbReference>
<name>A0A9W6LJT0_9ACTN</name>
<evidence type="ECO:0000256" key="1">
    <source>
        <dbReference type="SAM" id="Phobius"/>
    </source>
</evidence>
<comment type="caution">
    <text evidence="2">The sequence shown here is derived from an EMBL/GenBank/DDBJ whole genome shotgun (WGS) entry which is preliminary data.</text>
</comment>
<sequence length="201" mass="20768">MNGYVDAVTASLRGPRRLRADMVAELGGGFEEAVAERIDAGMERERALADAAAEFGEPHLIAAEFQRELAAAQARRTACTLLIGLPALTIMWDLFGGEGDPGLAVTLLARLIDLATAAAFTVAALVVARRLERRAAALCGTVGLTHLVVALGGSLLIAVIGSHEPADVPAAWLLLPVASALGSAWIAGSALRSLRVGRAAN</sequence>
<keyword evidence="3" id="KW-1185">Reference proteome</keyword>
<keyword evidence="1" id="KW-1133">Transmembrane helix</keyword>
<gene>
    <name evidence="2" type="ORF">GALLR39Z86_48660</name>
</gene>
<dbReference type="RefSeq" id="WP_270115788.1">
    <property type="nucleotide sequence ID" value="NZ_BAAAOL010000001.1"/>
</dbReference>
<accession>A0A9W6LJT0</accession>
<protein>
    <submittedName>
        <fullName evidence="2">Uncharacterized protein</fullName>
    </submittedName>
</protein>
<evidence type="ECO:0000313" key="3">
    <source>
        <dbReference type="Proteomes" id="UP001144313"/>
    </source>
</evidence>
<evidence type="ECO:0000313" key="2">
    <source>
        <dbReference type="EMBL" id="GLI45016.1"/>
    </source>
</evidence>
<keyword evidence="1" id="KW-0472">Membrane</keyword>
<dbReference type="InterPro" id="IPR047928">
    <property type="entry name" value="Perm_prefix_1"/>
</dbReference>
<dbReference type="AlphaFoldDB" id="A0A9W6LJT0"/>
<proteinExistence type="predicted"/>
<dbReference type="Proteomes" id="UP001144313">
    <property type="component" value="Unassembled WGS sequence"/>
</dbReference>
<organism evidence="2 3">
    <name type="scientific">Glycomyces algeriensis</name>
    <dbReference type="NCBI Taxonomy" id="256037"/>
    <lineage>
        <taxon>Bacteria</taxon>
        <taxon>Bacillati</taxon>
        <taxon>Actinomycetota</taxon>
        <taxon>Actinomycetes</taxon>
        <taxon>Glycomycetales</taxon>
        <taxon>Glycomycetaceae</taxon>
        <taxon>Glycomyces</taxon>
    </lineage>
</organism>
<feature type="transmembrane region" description="Helical" evidence="1">
    <location>
        <begin position="135"/>
        <end position="160"/>
    </location>
</feature>
<feature type="transmembrane region" description="Helical" evidence="1">
    <location>
        <begin position="107"/>
        <end position="128"/>
    </location>
</feature>
<dbReference type="EMBL" id="BSDT01000001">
    <property type="protein sequence ID" value="GLI45016.1"/>
    <property type="molecule type" value="Genomic_DNA"/>
</dbReference>
<keyword evidence="1" id="KW-0812">Transmembrane</keyword>